<evidence type="ECO:0000256" key="1">
    <source>
        <dbReference type="ARBA" id="ARBA00007967"/>
    </source>
</evidence>
<evidence type="ECO:0000256" key="3">
    <source>
        <dbReference type="ARBA" id="ARBA00022679"/>
    </source>
</evidence>
<dbReference type="Gene3D" id="3.40.50.150">
    <property type="entry name" value="Vaccinia Virus protein VP39"/>
    <property type="match status" value="1"/>
</dbReference>
<dbReference type="GO" id="GO:0032259">
    <property type="term" value="P:methylation"/>
    <property type="evidence" value="ECO:0007669"/>
    <property type="project" value="UniProtKB-KW"/>
</dbReference>
<dbReference type="Gene3D" id="1.10.1200.270">
    <property type="entry name" value="Methyltransferase, alpha-helical capping domain"/>
    <property type="match status" value="1"/>
</dbReference>
<keyword evidence="2" id="KW-0489">Methyltransferase</keyword>
<dbReference type="InterPro" id="IPR005299">
    <property type="entry name" value="MeTrfase_7"/>
</dbReference>
<comment type="caution">
    <text evidence="6">The sequence shown here is derived from an EMBL/GenBank/DDBJ whole genome shotgun (WGS) entry which is preliminary data.</text>
</comment>
<gene>
    <name evidence="6" type="ORF">C2S53_017158</name>
</gene>
<dbReference type="SUPFAM" id="SSF53335">
    <property type="entry name" value="S-adenosyl-L-methionine-dependent methyltransferases"/>
    <property type="match status" value="1"/>
</dbReference>
<name>A0AAD4P5N2_PERFH</name>
<dbReference type="AlphaFoldDB" id="A0AAD4P5N2"/>
<dbReference type="EMBL" id="SDAM02000140">
    <property type="protein sequence ID" value="KAH6827799.1"/>
    <property type="molecule type" value="Genomic_DNA"/>
</dbReference>
<evidence type="ECO:0000256" key="2">
    <source>
        <dbReference type="ARBA" id="ARBA00022603"/>
    </source>
</evidence>
<keyword evidence="5" id="KW-0460">Magnesium</keyword>
<evidence type="ECO:0000313" key="7">
    <source>
        <dbReference type="Proteomes" id="UP001190926"/>
    </source>
</evidence>
<dbReference type="PANTHER" id="PTHR31009">
    <property type="entry name" value="S-ADENOSYL-L-METHIONINE:CARBOXYL METHYLTRANSFERASE FAMILY PROTEIN"/>
    <property type="match status" value="1"/>
</dbReference>
<proteinExistence type="inferred from homology"/>
<dbReference type="InterPro" id="IPR029063">
    <property type="entry name" value="SAM-dependent_MTases_sf"/>
</dbReference>
<evidence type="ECO:0000256" key="4">
    <source>
        <dbReference type="ARBA" id="ARBA00022723"/>
    </source>
</evidence>
<reference evidence="6 7" key="1">
    <citation type="journal article" date="2021" name="Nat. Commun.">
        <title>Incipient diploidization of the medicinal plant Perilla within 10,000 years.</title>
        <authorList>
            <person name="Zhang Y."/>
            <person name="Shen Q."/>
            <person name="Leng L."/>
            <person name="Zhang D."/>
            <person name="Chen S."/>
            <person name="Shi Y."/>
            <person name="Ning Z."/>
            <person name="Chen S."/>
        </authorList>
    </citation>
    <scope>NUCLEOTIDE SEQUENCE [LARGE SCALE GENOMIC DNA]</scope>
    <source>
        <strain evidence="7">cv. PC099</strain>
    </source>
</reference>
<sequence>MVNEHELSPYAMNAGDGPLSYVKNSSYQGGVLDVAKPILEEEIAKKLEISSNQNAFCIADFGCSTGNNSFQATEIIIEAIKRKLELSNLKIPEFHVFFNDVITNDFNTLFSSLPPNRSYNVAAVPGDFHRRLLPPSSVHFAYSSWSLHWLSEVPKAVEDSDSPAWNGGDIFYRGERKEVCDAYLDQFGRDVESFLKCRAVEMAGGGLMALLLPGVPAFWNPENEFTLVSVAELLRSSLIDMAKKGRLSEAKIDTFNIPYYFPTPQQLKAILERSNNFAIERVEILTNTGKHVNIPNIRAAIASYRAVHESMLAHHFGVEIIDELFDLYEKKLAASPVLTNIDNDKTIMILAVLKRTID</sequence>
<dbReference type="GO" id="GO:0008168">
    <property type="term" value="F:methyltransferase activity"/>
    <property type="evidence" value="ECO:0007669"/>
    <property type="project" value="UniProtKB-KW"/>
</dbReference>
<protein>
    <submittedName>
        <fullName evidence="6">Uncharacterized protein</fullName>
    </submittedName>
</protein>
<accession>A0AAD4P5N2</accession>
<keyword evidence="3" id="KW-0808">Transferase</keyword>
<dbReference type="Pfam" id="PF03492">
    <property type="entry name" value="Methyltransf_7"/>
    <property type="match status" value="1"/>
</dbReference>
<keyword evidence="4" id="KW-0479">Metal-binding</keyword>
<dbReference type="Proteomes" id="UP001190926">
    <property type="component" value="Unassembled WGS sequence"/>
</dbReference>
<keyword evidence="7" id="KW-1185">Reference proteome</keyword>
<dbReference type="GO" id="GO:0046872">
    <property type="term" value="F:metal ion binding"/>
    <property type="evidence" value="ECO:0007669"/>
    <property type="project" value="UniProtKB-KW"/>
</dbReference>
<dbReference type="InterPro" id="IPR042086">
    <property type="entry name" value="MeTrfase_capping"/>
</dbReference>
<comment type="similarity">
    <text evidence="1">Belongs to the methyltransferase superfamily. Type-7 methyltransferase family.</text>
</comment>
<organism evidence="6 7">
    <name type="scientific">Perilla frutescens var. hirtella</name>
    <name type="common">Perilla citriodora</name>
    <name type="synonym">Perilla setoyensis</name>
    <dbReference type="NCBI Taxonomy" id="608512"/>
    <lineage>
        <taxon>Eukaryota</taxon>
        <taxon>Viridiplantae</taxon>
        <taxon>Streptophyta</taxon>
        <taxon>Embryophyta</taxon>
        <taxon>Tracheophyta</taxon>
        <taxon>Spermatophyta</taxon>
        <taxon>Magnoliopsida</taxon>
        <taxon>eudicotyledons</taxon>
        <taxon>Gunneridae</taxon>
        <taxon>Pentapetalae</taxon>
        <taxon>asterids</taxon>
        <taxon>lamiids</taxon>
        <taxon>Lamiales</taxon>
        <taxon>Lamiaceae</taxon>
        <taxon>Nepetoideae</taxon>
        <taxon>Elsholtzieae</taxon>
        <taxon>Perilla</taxon>
    </lineage>
</organism>
<evidence type="ECO:0000256" key="5">
    <source>
        <dbReference type="ARBA" id="ARBA00022842"/>
    </source>
</evidence>
<evidence type="ECO:0000313" key="6">
    <source>
        <dbReference type="EMBL" id="KAH6827799.1"/>
    </source>
</evidence>